<feature type="transmembrane region" description="Helical" evidence="2">
    <location>
        <begin position="27"/>
        <end position="47"/>
    </location>
</feature>
<dbReference type="Proteomes" id="UP001059893">
    <property type="component" value="Unassembled WGS sequence"/>
</dbReference>
<feature type="transmembrane region" description="Helical" evidence="2">
    <location>
        <begin position="108"/>
        <end position="133"/>
    </location>
</feature>
<keyword evidence="2" id="KW-1133">Transmembrane helix</keyword>
<evidence type="ECO:0000256" key="1">
    <source>
        <dbReference type="SAM" id="MobiDB-lite"/>
    </source>
</evidence>
<accession>A0ABQ8NDI9</accession>
<name>A0ABQ8NDI9_PYRGI</name>
<evidence type="ECO:0000313" key="4">
    <source>
        <dbReference type="Proteomes" id="UP001059893"/>
    </source>
</evidence>
<proteinExistence type="predicted"/>
<gene>
    <name evidence="3" type="ORF">MCOR33_008067</name>
</gene>
<keyword evidence="4" id="KW-1185">Reference proteome</keyword>
<protein>
    <submittedName>
        <fullName evidence="3">Uncharacterized protein</fullName>
    </submittedName>
</protein>
<dbReference type="EMBL" id="JABSND010000182">
    <property type="protein sequence ID" value="KAI6294904.1"/>
    <property type="molecule type" value="Genomic_DNA"/>
</dbReference>
<evidence type="ECO:0000256" key="2">
    <source>
        <dbReference type="SAM" id="Phobius"/>
    </source>
</evidence>
<feature type="transmembrane region" description="Helical" evidence="2">
    <location>
        <begin position="164"/>
        <end position="187"/>
    </location>
</feature>
<organism evidence="3 4">
    <name type="scientific">Pyricularia grisea</name>
    <name type="common">Crabgrass-specific blast fungus</name>
    <name type="synonym">Magnaporthe grisea</name>
    <dbReference type="NCBI Taxonomy" id="148305"/>
    <lineage>
        <taxon>Eukaryota</taxon>
        <taxon>Fungi</taxon>
        <taxon>Dikarya</taxon>
        <taxon>Ascomycota</taxon>
        <taxon>Pezizomycotina</taxon>
        <taxon>Sordariomycetes</taxon>
        <taxon>Sordariomycetidae</taxon>
        <taxon>Magnaporthales</taxon>
        <taxon>Pyriculariaceae</taxon>
        <taxon>Pyricularia</taxon>
    </lineage>
</organism>
<sequence>MSFTFVFGSSILQFGFGSELNYATCSAATFLCLGAYVATKVFIYLFLVDRVHIVRDSSKSRLRSKLYLVNSFGMMGVYIIIVILNFTFRITDYDSGMCVIGMKQPVMIPLITFDAFVNVYLTLLFLIPLLKLYSVKLTFARPMTVQLHSVSMPRTAPNIRLQRLAMRTFIGSCCTLVSSVTNLTVLTVLNGEVSWLCLMCCNSDILFSAIVIQWVTANDHAASRKVENRPSRPRTDPMSVVTGSSDETAVAFLGRAQAKSPSWEPSLEGRYTRSDMVRSEVARPDEGKRRNSIS</sequence>
<feature type="region of interest" description="Disordered" evidence="1">
    <location>
        <begin position="274"/>
        <end position="294"/>
    </location>
</feature>
<feature type="transmembrane region" description="Helical" evidence="2">
    <location>
        <begin position="67"/>
        <end position="88"/>
    </location>
</feature>
<keyword evidence="2" id="KW-0472">Membrane</keyword>
<feature type="transmembrane region" description="Helical" evidence="2">
    <location>
        <begin position="193"/>
        <end position="215"/>
    </location>
</feature>
<evidence type="ECO:0000313" key="3">
    <source>
        <dbReference type="EMBL" id="KAI6294904.1"/>
    </source>
</evidence>
<dbReference type="PANTHER" id="PTHR38848">
    <property type="entry name" value="G-PROTEIN COUPLED RECEPTORS FAMILY 3 PROFILE DOMAIN-CONTAINING PROTEIN"/>
    <property type="match status" value="1"/>
</dbReference>
<reference evidence="3" key="1">
    <citation type="submission" date="2021-01" db="EMBL/GenBank/DDBJ databases">
        <title>Deciphering the adaptive evolutionary patterns associated with biogeogrpahic diversity in the finger millet blast pathogen Magnaporthe oryzae in Eastern Africa.</title>
        <authorList>
            <person name="Onyema G."/>
            <person name="Shittu T.A."/>
            <person name="Dodsworth S."/>
            <person name="Devilliers S."/>
            <person name="Muthumeenakshi S."/>
            <person name="Sreenivasaprasad S."/>
        </authorList>
    </citation>
    <scope>NUCLEOTIDE SEQUENCE</scope>
    <source>
        <strain evidence="3">D15/s37</strain>
    </source>
</reference>
<keyword evidence="2" id="KW-0812">Transmembrane</keyword>
<dbReference type="PANTHER" id="PTHR38848:SF3">
    <property type="entry name" value="G-PROTEIN COUPLED RECEPTORS FAMILY 3 PROFILE DOMAIN-CONTAINING PROTEIN"/>
    <property type="match status" value="1"/>
</dbReference>
<comment type="caution">
    <text evidence="3">The sequence shown here is derived from an EMBL/GenBank/DDBJ whole genome shotgun (WGS) entry which is preliminary data.</text>
</comment>